<dbReference type="AlphaFoldDB" id="A0AA42X3A8"/>
<protein>
    <submittedName>
        <fullName evidence="1">Uncharacterized protein</fullName>
    </submittedName>
</protein>
<evidence type="ECO:0000313" key="1">
    <source>
        <dbReference type="EMBL" id="MDH2135127.1"/>
    </source>
</evidence>
<dbReference type="EMBL" id="JAOCKX010000088">
    <property type="protein sequence ID" value="MDH2135127.1"/>
    <property type="molecule type" value="Genomic_DNA"/>
</dbReference>
<dbReference type="RefSeq" id="WP_279731351.1">
    <property type="nucleotide sequence ID" value="NZ_JAOCKX010000088.1"/>
</dbReference>
<proteinExistence type="predicted"/>
<name>A0AA42X3A8_SPHYA</name>
<evidence type="ECO:0000313" key="2">
    <source>
        <dbReference type="Proteomes" id="UP001162318"/>
    </source>
</evidence>
<accession>A0AA42X3A8</accession>
<sequence length="87" mass="10052">MNAISNIEDKYFRNIFEVTIMNTPASRRRTGWDMTSDELNEAIANLPRFRRTDDLYGAHLSHVRWARRDPNAPVMTLAEVKASLGMK</sequence>
<reference evidence="1" key="1">
    <citation type="submission" date="2022-09" db="EMBL/GenBank/DDBJ databases">
        <title>Intensive care unit water sources are persistently colonized with multi-drug resistant bacteria and are the site of extensive horizontal gene transfer of antibiotic resistance genes.</title>
        <authorList>
            <person name="Diorio-Toth L."/>
        </authorList>
    </citation>
    <scope>NUCLEOTIDE SEQUENCE</scope>
    <source>
        <strain evidence="1">GD03659</strain>
    </source>
</reference>
<gene>
    <name evidence="1" type="ORF">N5J77_28780</name>
</gene>
<comment type="caution">
    <text evidence="1">The sequence shown here is derived from an EMBL/GenBank/DDBJ whole genome shotgun (WGS) entry which is preliminary data.</text>
</comment>
<dbReference type="Proteomes" id="UP001162318">
    <property type="component" value="Unassembled WGS sequence"/>
</dbReference>
<organism evidence="1 2">
    <name type="scientific">Sphingobium yanoikuyae</name>
    <name type="common">Sphingomonas yanoikuyae</name>
    <dbReference type="NCBI Taxonomy" id="13690"/>
    <lineage>
        <taxon>Bacteria</taxon>
        <taxon>Pseudomonadati</taxon>
        <taxon>Pseudomonadota</taxon>
        <taxon>Alphaproteobacteria</taxon>
        <taxon>Sphingomonadales</taxon>
        <taxon>Sphingomonadaceae</taxon>
        <taxon>Sphingobium</taxon>
    </lineage>
</organism>